<dbReference type="Gene3D" id="1.10.287.380">
    <property type="entry name" value="Valyl-tRNA synthetase, C-terminal domain"/>
    <property type="match status" value="1"/>
</dbReference>
<dbReference type="InterPro" id="IPR037118">
    <property type="entry name" value="Val-tRNA_synth_C_sf"/>
</dbReference>
<keyword evidence="8 12" id="KW-0175">Coiled coil</keyword>
<dbReference type="InterPro" id="IPR009008">
    <property type="entry name" value="Val/Leu/Ile-tRNA-synth_edit"/>
</dbReference>
<dbReference type="RefSeq" id="WP_105533456.1">
    <property type="nucleotide sequence ID" value="NZ_PUGF01000021.1"/>
</dbReference>
<keyword evidence="3 12" id="KW-0963">Cytoplasm</keyword>
<dbReference type="GO" id="GO:0004832">
    <property type="term" value="F:valine-tRNA ligase activity"/>
    <property type="evidence" value="ECO:0007669"/>
    <property type="project" value="UniProtKB-UniRule"/>
</dbReference>
<evidence type="ECO:0000256" key="11">
    <source>
        <dbReference type="ARBA" id="ARBA00060830"/>
    </source>
</evidence>
<gene>
    <name evidence="12" type="primary">valS</name>
    <name evidence="16" type="ORF">S2091_3706</name>
</gene>
<dbReference type="InterPro" id="IPR019499">
    <property type="entry name" value="Val-tRNA_synth_tRNA-bd"/>
</dbReference>
<dbReference type="Gene3D" id="3.90.740.10">
    <property type="entry name" value="Valyl/Leucyl/Isoleucyl-tRNA synthetase, editing domain"/>
    <property type="match status" value="1"/>
</dbReference>
<comment type="subunit">
    <text evidence="2 12">Monomer.</text>
</comment>
<dbReference type="GO" id="GO:0005829">
    <property type="term" value="C:cytosol"/>
    <property type="evidence" value="ECO:0007669"/>
    <property type="project" value="TreeGrafter"/>
</dbReference>
<dbReference type="OrthoDB" id="9810365at2"/>
<dbReference type="CDD" id="cd07962">
    <property type="entry name" value="Anticodon_Ia_Val"/>
    <property type="match status" value="1"/>
</dbReference>
<evidence type="ECO:0000256" key="12">
    <source>
        <dbReference type="HAMAP-Rule" id="MF_02004"/>
    </source>
</evidence>
<evidence type="ECO:0000256" key="8">
    <source>
        <dbReference type="ARBA" id="ARBA00023054"/>
    </source>
</evidence>
<dbReference type="GO" id="GO:0002161">
    <property type="term" value="F:aminoacyl-tRNA deacylase activity"/>
    <property type="evidence" value="ECO:0007669"/>
    <property type="project" value="InterPro"/>
</dbReference>
<feature type="domain" description="Methionyl/Valyl/Leucyl/Isoleucyl-tRNA synthetase anticodon-binding" evidence="14">
    <location>
        <begin position="667"/>
        <end position="819"/>
    </location>
</feature>
<keyword evidence="9 12" id="KW-0030">Aminoacyl-tRNA synthetase</keyword>
<reference evidence="16 17" key="1">
    <citation type="submission" date="2018-02" db="EMBL/GenBank/DDBJ databases">
        <title>Solimicrobium silvestre gen. nov., sp. nov., isolated from alpine forest soil.</title>
        <authorList>
            <person name="Margesin R."/>
            <person name="Albuquerque L."/>
            <person name="Zhang D.-C."/>
            <person name="Froufe H.J.C."/>
            <person name="Severino R."/>
            <person name="Roxo I."/>
            <person name="Egas C."/>
            <person name="Da Costa M.S."/>
        </authorList>
    </citation>
    <scope>NUCLEOTIDE SEQUENCE [LARGE SCALE GENOMIC DNA]</scope>
    <source>
        <strain evidence="16 17">S20-91</strain>
    </source>
</reference>
<comment type="similarity">
    <text evidence="11 12">Belongs to the class-I aminoacyl-tRNA synthetase family. ValS type 1 subfamily.</text>
</comment>
<dbReference type="PROSITE" id="PS00178">
    <property type="entry name" value="AA_TRNA_LIGASE_I"/>
    <property type="match status" value="1"/>
</dbReference>
<feature type="domain" description="Aminoacyl-tRNA synthetase class Ia" evidence="13">
    <location>
        <begin position="18"/>
        <end position="616"/>
    </location>
</feature>
<proteinExistence type="inferred from homology"/>
<feature type="short sequence motif" description="'KMSKS' region" evidence="12">
    <location>
        <begin position="539"/>
        <end position="543"/>
    </location>
</feature>
<dbReference type="Gene3D" id="3.40.50.620">
    <property type="entry name" value="HUPs"/>
    <property type="match status" value="2"/>
</dbReference>
<protein>
    <recommendedName>
        <fullName evidence="12">Valine--tRNA ligase</fullName>
        <ecNumber evidence="12">6.1.1.9</ecNumber>
    </recommendedName>
    <alternativeName>
        <fullName evidence="12">Valyl-tRNA synthetase</fullName>
        <shortName evidence="12">ValRS</shortName>
    </alternativeName>
</protein>
<dbReference type="EMBL" id="PUGF01000021">
    <property type="protein sequence ID" value="PRC91590.1"/>
    <property type="molecule type" value="Genomic_DNA"/>
</dbReference>
<dbReference type="NCBIfam" id="TIGR00422">
    <property type="entry name" value="valS"/>
    <property type="match status" value="1"/>
</dbReference>
<dbReference type="NCBIfam" id="NF004349">
    <property type="entry name" value="PRK05729.1"/>
    <property type="match status" value="1"/>
</dbReference>
<evidence type="ECO:0000256" key="10">
    <source>
        <dbReference type="ARBA" id="ARBA00047552"/>
    </source>
</evidence>
<dbReference type="EC" id="6.1.1.9" evidence="12"/>
<dbReference type="Pfam" id="PF08264">
    <property type="entry name" value="Anticodon_1"/>
    <property type="match status" value="1"/>
</dbReference>
<evidence type="ECO:0000256" key="1">
    <source>
        <dbReference type="ARBA" id="ARBA00004496"/>
    </source>
</evidence>
<comment type="subcellular location">
    <subcellularLocation>
        <location evidence="1 12">Cytoplasm</location>
    </subcellularLocation>
</comment>
<dbReference type="GO" id="GO:0006438">
    <property type="term" value="P:valyl-tRNA aminoacylation"/>
    <property type="evidence" value="ECO:0007669"/>
    <property type="project" value="UniProtKB-UniRule"/>
</dbReference>
<dbReference type="GO" id="GO:0005524">
    <property type="term" value="F:ATP binding"/>
    <property type="evidence" value="ECO:0007669"/>
    <property type="project" value="UniProtKB-UniRule"/>
</dbReference>
<dbReference type="PANTHER" id="PTHR11946:SF93">
    <property type="entry name" value="VALINE--TRNA LIGASE, CHLOROPLASTIC_MITOCHONDRIAL 2"/>
    <property type="match status" value="1"/>
</dbReference>
<dbReference type="HAMAP" id="MF_02004">
    <property type="entry name" value="Val_tRNA_synth_type1"/>
    <property type="match status" value="1"/>
</dbReference>
<feature type="domain" description="Valyl-tRNA synthetase tRNA-binding arm" evidence="15">
    <location>
        <begin position="878"/>
        <end position="942"/>
    </location>
</feature>
<dbReference type="PANTHER" id="PTHR11946">
    <property type="entry name" value="VALYL-TRNA SYNTHETASES"/>
    <property type="match status" value="1"/>
</dbReference>
<dbReference type="InterPro" id="IPR002300">
    <property type="entry name" value="aa-tRNA-synth_Ia"/>
</dbReference>
<dbReference type="InterPro" id="IPR010978">
    <property type="entry name" value="tRNA-bd_arm"/>
</dbReference>
<dbReference type="Pfam" id="PF00133">
    <property type="entry name" value="tRNA-synt_1"/>
    <property type="match status" value="1"/>
</dbReference>
<keyword evidence="17" id="KW-1185">Reference proteome</keyword>
<dbReference type="InterPro" id="IPR033705">
    <property type="entry name" value="Anticodon_Ia_Val"/>
</dbReference>
<keyword evidence="6 12" id="KW-0067">ATP-binding</keyword>
<comment type="caution">
    <text evidence="16">The sequence shown here is derived from an EMBL/GenBank/DDBJ whole genome shotgun (WGS) entry which is preliminary data.</text>
</comment>
<dbReference type="Proteomes" id="UP000237839">
    <property type="component" value="Unassembled WGS sequence"/>
</dbReference>
<accession>A0A2S9GV58</accession>
<evidence type="ECO:0000256" key="2">
    <source>
        <dbReference type="ARBA" id="ARBA00011245"/>
    </source>
</evidence>
<dbReference type="FunFam" id="3.40.50.620:FF:000078">
    <property type="entry name" value="Valine--tRNA ligase, mitochondrial"/>
    <property type="match status" value="1"/>
</dbReference>
<sequence>MELAKSFEPAEIEKIWRNEWEQRGYFAASMDPNAPSFCIQLPPPNVTGTLHMGHAFNQTIMDGLTRYYRMRGHNTSWVPGTDHAGIATQIVVERQLDAQKISRHDLGREKFVEKVWEWKEQSGSTITGQMRRMGASADWAREYFTMDAPRSKVVADVFVRLFEQGLIYRGKRLVNWDPVLGTAVSDLEVVSEEEDGSMWYIHYPFADGSGQVTVATTRPETLLGDVAVAVDPTDERFTHLVGKMLKLPLTDREIPIIADEYVDKAFGTGCVKITPAHDFNDYAVGQRHHLPLISILTLDAKIVDEAPEAYRGLDRFVARKKMVADLDAQGLLESVKPHKLMVPRGDRTNVVIEPMLTDQWFMAMSKPAPEGTHFPGKSIAEVALEKVANGEVKFVPENWSTTYNQWLGNIQDWCISRQLWWGHQIPAWYGDDGQIFVAHSEAEAKSKAAQAGYNGALKRDEDVLDTWFSSALVPFSTMGWPEQTPDLAAFLPSSVLVTGFDIIFFWVARMVMMTAHFTGKVPFHTVYVHGLVRDSSGQKMSKSKGNTLDPIDLIDGISVDALVGKRTTGLMNPKDAEKISKATRKEFADGIQAYGTDALRFTMASYASLGRNINFDLGRCEGYRNFCNKLWNATRFVLMNTEGKDCGFDSHVDGVCKPEYLDFSPADRWIVSALQRTEQDIAKGFADYRFDNIAASIYQFVWDEYCDWYLEVAKVQMQHGSEAQQRATRRTLLRVLETILRLAHPIIPFITESLWQTVAPLTGHKMNPAGDSIMLQAYPEANLDKLDEAAEGWMTALKTLTDSCRNLRGEMQLSPAQRVPLLMQAVSSEEKLRLQAFAPYLQALAKLSEVQVLDALPESPAPVSIVGETKLMLKVEIDVAAERERLNKEITRLDTEITKAQAKLDNEGFVARAPAQVVAQEKERVANFSATLNKLREQFAKLPVA</sequence>
<evidence type="ECO:0000313" key="17">
    <source>
        <dbReference type="Proteomes" id="UP000237839"/>
    </source>
</evidence>
<feature type="binding site" evidence="12">
    <location>
        <position position="542"/>
    </location>
    <ligand>
        <name>ATP</name>
        <dbReference type="ChEBI" id="CHEBI:30616"/>
    </ligand>
</feature>
<dbReference type="InterPro" id="IPR002303">
    <property type="entry name" value="Valyl-tRNA_ligase"/>
</dbReference>
<evidence type="ECO:0000256" key="3">
    <source>
        <dbReference type="ARBA" id="ARBA00022490"/>
    </source>
</evidence>
<organism evidence="16 17">
    <name type="scientific">Solimicrobium silvestre</name>
    <dbReference type="NCBI Taxonomy" id="2099400"/>
    <lineage>
        <taxon>Bacteria</taxon>
        <taxon>Pseudomonadati</taxon>
        <taxon>Pseudomonadota</taxon>
        <taxon>Betaproteobacteria</taxon>
        <taxon>Burkholderiales</taxon>
        <taxon>Oxalobacteraceae</taxon>
        <taxon>Solimicrobium</taxon>
    </lineage>
</organism>
<dbReference type="SUPFAM" id="SSF47323">
    <property type="entry name" value="Anticodon-binding domain of a subclass of class I aminoacyl-tRNA synthetases"/>
    <property type="match status" value="1"/>
</dbReference>
<keyword evidence="4 12" id="KW-0436">Ligase</keyword>
<dbReference type="InterPro" id="IPR014729">
    <property type="entry name" value="Rossmann-like_a/b/a_fold"/>
</dbReference>
<dbReference type="FunFam" id="3.40.50.620:FF:000032">
    <property type="entry name" value="Valine--tRNA ligase"/>
    <property type="match status" value="1"/>
</dbReference>
<evidence type="ECO:0000256" key="7">
    <source>
        <dbReference type="ARBA" id="ARBA00022917"/>
    </source>
</evidence>
<evidence type="ECO:0000259" key="13">
    <source>
        <dbReference type="Pfam" id="PF00133"/>
    </source>
</evidence>
<comment type="domain">
    <text evidence="12">ValRS has two distinct active sites: one for aminoacylation and one for editing. The misactivated threonine is translocated from the active site to the editing site.</text>
</comment>
<keyword evidence="7 12" id="KW-0648">Protein biosynthesis</keyword>
<dbReference type="SUPFAM" id="SSF46589">
    <property type="entry name" value="tRNA-binding arm"/>
    <property type="match status" value="1"/>
</dbReference>
<comment type="domain">
    <text evidence="12">The C-terminal coiled-coil domain is crucial for aminoacylation activity.</text>
</comment>
<dbReference type="CDD" id="cd00817">
    <property type="entry name" value="ValRS_core"/>
    <property type="match status" value="1"/>
</dbReference>
<evidence type="ECO:0000259" key="15">
    <source>
        <dbReference type="Pfam" id="PF10458"/>
    </source>
</evidence>
<dbReference type="InterPro" id="IPR009080">
    <property type="entry name" value="tRNAsynth_Ia_anticodon-bd"/>
</dbReference>
<feature type="short sequence motif" description="'HIGH' region" evidence="12">
    <location>
        <begin position="44"/>
        <end position="54"/>
    </location>
</feature>
<comment type="function">
    <text evidence="12">Catalyzes the attachment of valine to tRNA(Val). As ValRS can inadvertently accommodate and process structurally similar amino acids such as threonine, to avoid such errors, it has a 'posttransfer' editing activity that hydrolyzes mischarged Thr-tRNA(Val) in a tRNA-dependent manner.</text>
</comment>
<dbReference type="FunFam" id="1.10.730.10:FF:000009">
    <property type="entry name" value="Valine--tRNA ligase, mitochondrial"/>
    <property type="match status" value="1"/>
</dbReference>
<dbReference type="AlphaFoldDB" id="A0A2S9GV58"/>
<evidence type="ECO:0000259" key="14">
    <source>
        <dbReference type="Pfam" id="PF08264"/>
    </source>
</evidence>
<dbReference type="Gene3D" id="1.10.730.10">
    <property type="entry name" value="Isoleucyl-tRNA Synthetase, Domain 1"/>
    <property type="match status" value="1"/>
</dbReference>
<evidence type="ECO:0000256" key="4">
    <source>
        <dbReference type="ARBA" id="ARBA00022598"/>
    </source>
</evidence>
<evidence type="ECO:0000256" key="9">
    <source>
        <dbReference type="ARBA" id="ARBA00023146"/>
    </source>
</evidence>
<evidence type="ECO:0000256" key="6">
    <source>
        <dbReference type="ARBA" id="ARBA00022840"/>
    </source>
</evidence>
<dbReference type="FunFam" id="1.10.287.380:FF:000001">
    <property type="entry name" value="Valine--tRNA ligase"/>
    <property type="match status" value="1"/>
</dbReference>
<name>A0A2S9GV58_9BURK</name>
<evidence type="ECO:0000256" key="5">
    <source>
        <dbReference type="ARBA" id="ARBA00022741"/>
    </source>
</evidence>
<dbReference type="InterPro" id="IPR013155">
    <property type="entry name" value="M/V/L/I-tRNA-synth_anticd-bd"/>
</dbReference>
<comment type="catalytic activity">
    <reaction evidence="10 12">
        <text>tRNA(Val) + L-valine + ATP = L-valyl-tRNA(Val) + AMP + diphosphate</text>
        <dbReference type="Rhea" id="RHEA:10704"/>
        <dbReference type="Rhea" id="RHEA-COMP:9672"/>
        <dbReference type="Rhea" id="RHEA-COMP:9708"/>
        <dbReference type="ChEBI" id="CHEBI:30616"/>
        <dbReference type="ChEBI" id="CHEBI:33019"/>
        <dbReference type="ChEBI" id="CHEBI:57762"/>
        <dbReference type="ChEBI" id="CHEBI:78442"/>
        <dbReference type="ChEBI" id="CHEBI:78537"/>
        <dbReference type="ChEBI" id="CHEBI:456215"/>
        <dbReference type="EC" id="6.1.1.9"/>
    </reaction>
</comment>
<dbReference type="PRINTS" id="PR00986">
    <property type="entry name" value="TRNASYNTHVAL"/>
</dbReference>
<dbReference type="InterPro" id="IPR001412">
    <property type="entry name" value="aa-tRNA-synth_I_CS"/>
</dbReference>
<dbReference type="SUPFAM" id="SSF52374">
    <property type="entry name" value="Nucleotidylyl transferase"/>
    <property type="match status" value="1"/>
</dbReference>
<dbReference type="Pfam" id="PF10458">
    <property type="entry name" value="Val_tRNA-synt_C"/>
    <property type="match status" value="1"/>
</dbReference>
<dbReference type="SUPFAM" id="SSF50677">
    <property type="entry name" value="ValRS/IleRS/LeuRS editing domain"/>
    <property type="match status" value="1"/>
</dbReference>
<feature type="coiled-coil region" evidence="12">
    <location>
        <begin position="883"/>
        <end position="938"/>
    </location>
</feature>
<keyword evidence="5 12" id="KW-0547">Nucleotide-binding</keyword>
<evidence type="ECO:0000313" key="16">
    <source>
        <dbReference type="EMBL" id="PRC91590.1"/>
    </source>
</evidence>